<dbReference type="Gene3D" id="3.30.413.10">
    <property type="entry name" value="Sulfite Reductase Hemoprotein, domain 1"/>
    <property type="match status" value="1"/>
</dbReference>
<accession>A0A956SG35</accession>
<dbReference type="GO" id="GO:0051539">
    <property type="term" value="F:4 iron, 4 sulfur cluster binding"/>
    <property type="evidence" value="ECO:0007669"/>
    <property type="project" value="UniProtKB-KW"/>
</dbReference>
<keyword evidence="3 9" id="KW-0560">Oxidoreductase</keyword>
<comment type="caution">
    <text evidence="9">The sequence shown here is derived from an EMBL/GenBank/DDBJ whole genome shotgun (WGS) entry which is preliminary data.</text>
</comment>
<dbReference type="Proteomes" id="UP000739538">
    <property type="component" value="Unassembled WGS sequence"/>
</dbReference>
<evidence type="ECO:0000256" key="4">
    <source>
        <dbReference type="ARBA" id="ARBA00023004"/>
    </source>
</evidence>
<evidence type="ECO:0000256" key="3">
    <source>
        <dbReference type="ARBA" id="ARBA00023002"/>
    </source>
</evidence>
<dbReference type="GO" id="GO:0046872">
    <property type="term" value="F:metal ion binding"/>
    <property type="evidence" value="ECO:0007669"/>
    <property type="project" value="UniProtKB-KW"/>
</dbReference>
<gene>
    <name evidence="9" type="ORF">KDA27_24335</name>
</gene>
<protein>
    <submittedName>
        <fullName evidence="9">Flavodoxin-dependent (E)-4-hydroxy-3-methylbut-2-enyl-diphosphate synthase</fullName>
        <ecNumber evidence="9">1.17.7.3</ecNumber>
    </submittedName>
</protein>
<dbReference type="InterPro" id="IPR004588">
    <property type="entry name" value="IspG_bac-typ"/>
</dbReference>
<dbReference type="EC" id="1.17.7.3" evidence="9"/>
<keyword evidence="4" id="KW-0408">Iron</keyword>
<dbReference type="FunFam" id="3.30.413.10:FF:000006">
    <property type="entry name" value="4-hydroxy-3-methylbut-2-en-1-yl diphosphate synthase (flavodoxin)"/>
    <property type="match status" value="1"/>
</dbReference>
<dbReference type="PANTHER" id="PTHR30454">
    <property type="entry name" value="4-HYDROXY-3-METHYLBUT-2-EN-1-YL DIPHOSPHATE SYNTHASE"/>
    <property type="match status" value="1"/>
</dbReference>
<feature type="domain" description="IspG C-terminal" evidence="8">
    <location>
        <begin position="380"/>
        <end position="467"/>
    </location>
</feature>
<feature type="region of interest" description="Disordered" evidence="7">
    <location>
        <begin position="27"/>
        <end position="61"/>
    </location>
</feature>
<evidence type="ECO:0000256" key="1">
    <source>
        <dbReference type="ARBA" id="ARBA00022485"/>
    </source>
</evidence>
<dbReference type="InterPro" id="IPR058579">
    <property type="entry name" value="IspG_C"/>
</dbReference>
<dbReference type="GO" id="GO:0019288">
    <property type="term" value="P:isopentenyl diphosphate biosynthetic process, methylerythritol 4-phosphate pathway"/>
    <property type="evidence" value="ECO:0007669"/>
    <property type="project" value="TreeGrafter"/>
</dbReference>
<dbReference type="Pfam" id="PF26540">
    <property type="entry name" value="GcpE_C"/>
    <property type="match status" value="1"/>
</dbReference>
<evidence type="ECO:0000256" key="6">
    <source>
        <dbReference type="ARBA" id="ARBA00023229"/>
    </source>
</evidence>
<proteinExistence type="predicted"/>
<dbReference type="GO" id="GO:0046429">
    <property type="term" value="F:4-hydroxy-3-methylbut-2-en-1-yl diphosphate synthase activity (ferredoxin)"/>
    <property type="evidence" value="ECO:0007669"/>
    <property type="project" value="InterPro"/>
</dbReference>
<reference evidence="9" key="1">
    <citation type="submission" date="2020-04" db="EMBL/GenBank/DDBJ databases">
        <authorList>
            <person name="Zhang T."/>
        </authorList>
    </citation>
    <scope>NUCLEOTIDE SEQUENCE</scope>
    <source>
        <strain evidence="9">HKST-UBA02</strain>
    </source>
</reference>
<feature type="compositionally biased region" description="Polar residues" evidence="7">
    <location>
        <begin position="161"/>
        <end position="172"/>
    </location>
</feature>
<dbReference type="GO" id="GO:0141197">
    <property type="term" value="F:4-hydroxy-3-methylbut-2-enyl-diphosphate synthase activity (flavodoxin)"/>
    <property type="evidence" value="ECO:0007669"/>
    <property type="project" value="UniProtKB-EC"/>
</dbReference>
<keyword evidence="2" id="KW-0479">Metal-binding</keyword>
<reference evidence="9" key="2">
    <citation type="journal article" date="2021" name="Microbiome">
        <title>Successional dynamics and alternative stable states in a saline activated sludge microbial community over 9 years.</title>
        <authorList>
            <person name="Wang Y."/>
            <person name="Ye J."/>
            <person name="Ju F."/>
            <person name="Liu L."/>
            <person name="Boyd J.A."/>
            <person name="Deng Y."/>
            <person name="Parks D.H."/>
            <person name="Jiang X."/>
            <person name="Yin X."/>
            <person name="Woodcroft B.J."/>
            <person name="Tyson G.W."/>
            <person name="Hugenholtz P."/>
            <person name="Polz M.F."/>
            <person name="Zhang T."/>
        </authorList>
    </citation>
    <scope>NUCLEOTIDE SEQUENCE</scope>
    <source>
        <strain evidence="9">HKST-UBA02</strain>
    </source>
</reference>
<dbReference type="SUPFAM" id="SSF56014">
    <property type="entry name" value="Nitrite and sulphite reductase 4Fe-4S domain-like"/>
    <property type="match status" value="1"/>
</dbReference>
<dbReference type="PANTHER" id="PTHR30454:SF0">
    <property type="entry name" value="4-HYDROXY-3-METHYLBUT-2-EN-1-YL DIPHOSPHATE SYNTHASE (FERREDOXIN), CHLOROPLASTIC"/>
    <property type="match status" value="1"/>
</dbReference>
<dbReference type="EMBL" id="JAGQHS010000235">
    <property type="protein sequence ID" value="MCA9758946.1"/>
    <property type="molecule type" value="Genomic_DNA"/>
</dbReference>
<feature type="non-terminal residue" evidence="9">
    <location>
        <position position="1"/>
    </location>
</feature>
<keyword evidence="5" id="KW-0411">Iron-sulfur</keyword>
<evidence type="ECO:0000313" key="9">
    <source>
        <dbReference type="EMBL" id="MCA9758946.1"/>
    </source>
</evidence>
<sequence>RVSLTEDSIHELGACKNLLAAVEAERGGRAAQNGKATHSGTAERSGRTAPSGGKVEQDRSAATADELTAIATTSPVWQSLPLTTSAERRESTDWKLGRWPLGGEHRIAVELRLPLPLDGTPSPEWEARLGRVGTEHGPEIVSVLPVGGCRMGQPHRGTEQDGGTEQDASLGSSHEESWIEHVEDLRKRLGIVPLIYEHRGPIPEDACLERIRGKVDGISLTLPLTSTGHLDVGAALRIAEWGHRARCRIRWRLPESAPADAALAASDVARERDLPVAAFVCEPGREWIARTRALADALPGDPIFVEVPAHGASAPTLAGSVLLDGIGDAICLVDPVAERPDGDRHHSKPWPPGGVMWTEDPVESAYHILQACRIRLTRTEFIACPSCGRTQFDLQTTTAKIRARTGHLKGLKLAIMGCIVNGPGEMADADFGYVGSGAGRIDLYVGKERVAKNIPEEEAEDRLVSLLMEHGAWVDPSEGARRDPSEGARGE</sequence>
<evidence type="ECO:0000256" key="5">
    <source>
        <dbReference type="ARBA" id="ARBA00023014"/>
    </source>
</evidence>
<dbReference type="GO" id="GO:0016114">
    <property type="term" value="P:terpenoid biosynthetic process"/>
    <property type="evidence" value="ECO:0007669"/>
    <property type="project" value="InterPro"/>
</dbReference>
<evidence type="ECO:0000256" key="7">
    <source>
        <dbReference type="SAM" id="MobiDB-lite"/>
    </source>
</evidence>
<feature type="region of interest" description="Disordered" evidence="7">
    <location>
        <begin position="146"/>
        <end position="175"/>
    </location>
</feature>
<dbReference type="InterPro" id="IPR045854">
    <property type="entry name" value="NO2/SO3_Rdtase_4Fe4S_sf"/>
</dbReference>
<evidence type="ECO:0000259" key="8">
    <source>
        <dbReference type="Pfam" id="PF26540"/>
    </source>
</evidence>
<name>A0A956SG35_UNCEI</name>
<evidence type="ECO:0000313" key="10">
    <source>
        <dbReference type="Proteomes" id="UP000739538"/>
    </source>
</evidence>
<organism evidence="9 10">
    <name type="scientific">Eiseniibacteriota bacterium</name>
    <dbReference type="NCBI Taxonomy" id="2212470"/>
    <lineage>
        <taxon>Bacteria</taxon>
        <taxon>Candidatus Eiseniibacteriota</taxon>
    </lineage>
</organism>
<keyword evidence="6" id="KW-0414">Isoprene biosynthesis</keyword>
<evidence type="ECO:0000256" key="2">
    <source>
        <dbReference type="ARBA" id="ARBA00022723"/>
    </source>
</evidence>
<keyword evidence="1" id="KW-0004">4Fe-4S</keyword>
<dbReference type="AlphaFoldDB" id="A0A956SG35"/>